<organism evidence="2 3">
    <name type="scientific">Pedobacter cryophilus</name>
    <dbReference type="NCBI Taxonomy" id="2571271"/>
    <lineage>
        <taxon>Bacteria</taxon>
        <taxon>Pseudomonadati</taxon>
        <taxon>Bacteroidota</taxon>
        <taxon>Sphingobacteriia</taxon>
        <taxon>Sphingobacteriales</taxon>
        <taxon>Sphingobacteriaceae</taxon>
        <taxon>Pedobacter</taxon>
    </lineage>
</organism>
<dbReference type="EMBL" id="SWBP01000002">
    <property type="protein sequence ID" value="TKB99008.1"/>
    <property type="molecule type" value="Genomic_DNA"/>
</dbReference>
<evidence type="ECO:0000313" key="3">
    <source>
        <dbReference type="Proteomes" id="UP000308181"/>
    </source>
</evidence>
<sequence>MIKFYKILLFFICVCASVKAQQKPQYTQYILNNYIINPAITGIENYIDIKAATRQQWTGLQNAPQTSYLTAHMPLGKTNDWQSSTSFGMVGENPLGRNYKYDYAAAEPHHGIGVVAVVDETGPLSNTSFNLTYAYHIGLAPKLNLSVGVGAGVSKISLNTNDITLENPNDEAITRGGTINKLKPDINAGVWLYSVDFFAGASVQQLLPQTLSFSENSTYNTGKTVPHFFVTGGYRFWLNDDITVVPSVMLKVVNPAPLGVDVNLKVSFRDKLWIGGAYRKDDSFSGLVGFNVGSLFNLGYSYDFTTSALNTVSRGSHEIVLGFLLNNRYKVTCPQKLW</sequence>
<dbReference type="InterPro" id="IPR019861">
    <property type="entry name" value="PorP/SprF_Bacteroidetes"/>
</dbReference>
<dbReference type="AlphaFoldDB" id="A0A4U1C0C3"/>
<reference evidence="2 3" key="1">
    <citation type="submission" date="2019-04" db="EMBL/GenBank/DDBJ databases">
        <title>Pedobacter sp. AR-3-17 sp. nov., isolated from Arctic soil.</title>
        <authorList>
            <person name="Dahal R.H."/>
            <person name="Kim D.-U."/>
        </authorList>
    </citation>
    <scope>NUCLEOTIDE SEQUENCE [LARGE SCALE GENOMIC DNA]</scope>
    <source>
        <strain evidence="2 3">AR-3-17</strain>
    </source>
</reference>
<dbReference type="OrthoDB" id="1493187at2"/>
<feature type="chain" id="PRO_5020302470" evidence="1">
    <location>
        <begin position="21"/>
        <end position="338"/>
    </location>
</feature>
<accession>A0A4U1C0C3</accession>
<keyword evidence="3" id="KW-1185">Reference proteome</keyword>
<name>A0A4U1C0C3_9SPHI</name>
<protein>
    <submittedName>
        <fullName evidence="2">Type IX secretion system membrane protein PorP/SprF</fullName>
    </submittedName>
</protein>
<dbReference type="NCBIfam" id="TIGR03519">
    <property type="entry name" value="T9SS_PorP_fam"/>
    <property type="match status" value="1"/>
</dbReference>
<dbReference type="Proteomes" id="UP000308181">
    <property type="component" value="Unassembled WGS sequence"/>
</dbReference>
<feature type="signal peptide" evidence="1">
    <location>
        <begin position="1"/>
        <end position="20"/>
    </location>
</feature>
<dbReference type="Pfam" id="PF11751">
    <property type="entry name" value="PorP_SprF"/>
    <property type="match status" value="1"/>
</dbReference>
<evidence type="ECO:0000313" key="2">
    <source>
        <dbReference type="EMBL" id="TKB99008.1"/>
    </source>
</evidence>
<dbReference type="RefSeq" id="WP_136825820.1">
    <property type="nucleotide sequence ID" value="NZ_SWBP01000002.1"/>
</dbReference>
<comment type="caution">
    <text evidence="2">The sequence shown here is derived from an EMBL/GenBank/DDBJ whole genome shotgun (WGS) entry which is preliminary data.</text>
</comment>
<evidence type="ECO:0000256" key="1">
    <source>
        <dbReference type="SAM" id="SignalP"/>
    </source>
</evidence>
<proteinExistence type="predicted"/>
<gene>
    <name evidence="2" type="ORF">FA046_07805</name>
</gene>
<keyword evidence="1" id="KW-0732">Signal</keyword>